<name>A0ABV7PW15_9ACTN</name>
<gene>
    <name evidence="3" type="ORF">ACFO8M_01040</name>
</gene>
<evidence type="ECO:0008006" key="5">
    <source>
        <dbReference type="Google" id="ProtNLM"/>
    </source>
</evidence>
<dbReference type="EMBL" id="JBHRWO010000004">
    <property type="protein sequence ID" value="MFC3491072.1"/>
    <property type="molecule type" value="Genomic_DNA"/>
</dbReference>
<protein>
    <recommendedName>
        <fullName evidence="5">DUF4185 domain-containing protein</fullName>
    </recommendedName>
</protein>
<feature type="chain" id="PRO_5045061933" description="DUF4185 domain-containing protein" evidence="2">
    <location>
        <begin position="29"/>
        <end position="474"/>
    </location>
</feature>
<keyword evidence="2" id="KW-0732">Signal</keyword>
<organism evidence="3 4">
    <name type="scientific">Glycomyces rhizosphaerae</name>
    <dbReference type="NCBI Taxonomy" id="2054422"/>
    <lineage>
        <taxon>Bacteria</taxon>
        <taxon>Bacillati</taxon>
        <taxon>Actinomycetota</taxon>
        <taxon>Actinomycetes</taxon>
        <taxon>Glycomycetales</taxon>
        <taxon>Glycomycetaceae</taxon>
        <taxon>Glycomyces</taxon>
    </lineage>
</organism>
<reference evidence="4" key="1">
    <citation type="journal article" date="2019" name="Int. J. Syst. Evol. Microbiol.">
        <title>The Global Catalogue of Microorganisms (GCM) 10K type strain sequencing project: providing services to taxonomists for standard genome sequencing and annotation.</title>
        <authorList>
            <consortium name="The Broad Institute Genomics Platform"/>
            <consortium name="The Broad Institute Genome Sequencing Center for Infectious Disease"/>
            <person name="Wu L."/>
            <person name="Ma J."/>
        </authorList>
    </citation>
    <scope>NUCLEOTIDE SEQUENCE [LARGE SCALE GENOMIC DNA]</scope>
    <source>
        <strain evidence="4">CGMCC 4.7396</strain>
    </source>
</reference>
<evidence type="ECO:0000313" key="3">
    <source>
        <dbReference type="EMBL" id="MFC3491072.1"/>
    </source>
</evidence>
<proteinExistence type="predicted"/>
<feature type="region of interest" description="Disordered" evidence="1">
    <location>
        <begin position="94"/>
        <end position="122"/>
    </location>
</feature>
<comment type="caution">
    <text evidence="3">The sequence shown here is derived from an EMBL/GenBank/DDBJ whole genome shotgun (WGS) entry which is preliminary data.</text>
</comment>
<evidence type="ECO:0000256" key="2">
    <source>
        <dbReference type="SAM" id="SignalP"/>
    </source>
</evidence>
<keyword evidence="4" id="KW-1185">Reference proteome</keyword>
<dbReference type="InterPro" id="IPR023296">
    <property type="entry name" value="Glyco_hydro_beta-prop_sf"/>
</dbReference>
<sequence length="474" mass="51138">MSAMSRKWLLVTASGVLTALMAGLPSQAQQGPQAEPALEFGSALCGGGGDLEVEFLLTDAIGAPAHPDDPYVLADVDIQVGSASSPWRDAVFSGTLQPGTELPGPGEGSLAGSTPVPREGGRVAAKAEVERADGERIVLSAVTDLRECEPIVPEETPELDDPSRVWGPYGGKRTIPTQATPSGGQTTHPSVVRVPGGWNGYEYWMAHTPYPGSNSAWEDPNIAASNDGVNWVVPSGLTNPIDDLPGLPGPYNSDTDLQMGPSNTMYVFWRAVDPDAFQERIKYSSSTDGVNWTAPAEVMRNSMTVRRPLSPSFLYEDGLWKMWAIDIIRTPNRIIFYQGGATPAKANWSTPPVYATLGAMQNDKEPWHLSIVRDGTDYIGLLNDTAFGSTGRDGDLLFITGSTSLNFINTRMSAVPRLKPAQHDHLYRATMYADTEYGVPGYRVWYSARMALNPDVWNIQQTFLNGAAVHGSPP</sequence>
<accession>A0ABV7PW15</accession>
<dbReference type="RefSeq" id="WP_387969304.1">
    <property type="nucleotide sequence ID" value="NZ_JBHRWO010000004.1"/>
</dbReference>
<dbReference type="Proteomes" id="UP001595712">
    <property type="component" value="Unassembled WGS sequence"/>
</dbReference>
<feature type="signal peptide" evidence="2">
    <location>
        <begin position="1"/>
        <end position="28"/>
    </location>
</feature>
<evidence type="ECO:0000256" key="1">
    <source>
        <dbReference type="SAM" id="MobiDB-lite"/>
    </source>
</evidence>
<dbReference type="SUPFAM" id="SSF75005">
    <property type="entry name" value="Arabinanase/levansucrase/invertase"/>
    <property type="match status" value="1"/>
</dbReference>
<evidence type="ECO:0000313" key="4">
    <source>
        <dbReference type="Proteomes" id="UP001595712"/>
    </source>
</evidence>